<comment type="subcellular location">
    <subcellularLocation>
        <location evidence="8">Secreted</location>
    </subcellularLocation>
</comment>
<comment type="caution">
    <text evidence="12">The sequence shown here is derived from an EMBL/GenBank/DDBJ whole genome shotgun (WGS) entry which is preliminary data.</text>
</comment>
<organism evidence="12 13">
    <name type="scientific">Ideonella azotifigens</name>
    <dbReference type="NCBI Taxonomy" id="513160"/>
    <lineage>
        <taxon>Bacteria</taxon>
        <taxon>Pseudomonadati</taxon>
        <taxon>Pseudomonadota</taxon>
        <taxon>Betaproteobacteria</taxon>
        <taxon>Burkholderiales</taxon>
        <taxon>Sphaerotilaceae</taxon>
        <taxon>Ideonella</taxon>
    </lineage>
</organism>
<evidence type="ECO:0000259" key="9">
    <source>
        <dbReference type="Pfam" id="PF01447"/>
    </source>
</evidence>
<dbReference type="Gene3D" id="3.10.450.40">
    <property type="match status" value="1"/>
</dbReference>
<dbReference type="PANTHER" id="PTHR33794">
    <property type="entry name" value="BACILLOLYSIN"/>
    <property type="match status" value="1"/>
</dbReference>
<evidence type="ECO:0000313" key="12">
    <source>
        <dbReference type="EMBL" id="GAA0743681.1"/>
    </source>
</evidence>
<dbReference type="CDD" id="cd09597">
    <property type="entry name" value="M4_TLP"/>
    <property type="match status" value="1"/>
</dbReference>
<comment type="similarity">
    <text evidence="1 8">Belongs to the peptidase M4 family.</text>
</comment>
<feature type="domain" description="FTP" evidence="11">
    <location>
        <begin position="60"/>
        <end position="104"/>
    </location>
</feature>
<keyword evidence="7 8" id="KW-0482">Metalloprotease</keyword>
<evidence type="ECO:0000256" key="6">
    <source>
        <dbReference type="ARBA" id="ARBA00022833"/>
    </source>
</evidence>
<proteinExistence type="inferred from homology"/>
<dbReference type="PANTHER" id="PTHR33794:SF1">
    <property type="entry name" value="BACILLOLYSIN"/>
    <property type="match status" value="1"/>
</dbReference>
<keyword evidence="6 8" id="KW-0862">Zinc</keyword>
<evidence type="ECO:0000259" key="10">
    <source>
        <dbReference type="Pfam" id="PF02868"/>
    </source>
</evidence>
<keyword evidence="8" id="KW-0964">Secreted</keyword>
<evidence type="ECO:0000256" key="4">
    <source>
        <dbReference type="ARBA" id="ARBA00022729"/>
    </source>
</evidence>
<comment type="cofactor">
    <cofactor evidence="8">
        <name>Zn(2+)</name>
        <dbReference type="ChEBI" id="CHEBI:29105"/>
    </cofactor>
</comment>
<evidence type="ECO:0000256" key="5">
    <source>
        <dbReference type="ARBA" id="ARBA00022801"/>
    </source>
</evidence>
<evidence type="ECO:0000259" key="11">
    <source>
        <dbReference type="Pfam" id="PF07504"/>
    </source>
</evidence>
<dbReference type="Pfam" id="PF07504">
    <property type="entry name" value="FTP"/>
    <property type="match status" value="1"/>
</dbReference>
<accession>A0ABN1JNV1</accession>
<dbReference type="SUPFAM" id="SSF55486">
    <property type="entry name" value="Metalloproteases ('zincins'), catalytic domain"/>
    <property type="match status" value="1"/>
</dbReference>
<keyword evidence="4 8" id="KW-0732">Signal</keyword>
<dbReference type="InterPro" id="IPR023612">
    <property type="entry name" value="Peptidase_M4"/>
</dbReference>
<dbReference type="Pfam" id="PF02868">
    <property type="entry name" value="Peptidase_M4_C"/>
    <property type="match status" value="1"/>
</dbReference>
<dbReference type="EC" id="3.4.24.-" evidence="8"/>
<comment type="function">
    <text evidence="8">Extracellular zinc metalloprotease.</text>
</comment>
<dbReference type="InterPro" id="IPR027268">
    <property type="entry name" value="Peptidase_M4/M1_CTD_sf"/>
</dbReference>
<dbReference type="PRINTS" id="PR00730">
    <property type="entry name" value="THERMOLYSIN"/>
</dbReference>
<feature type="chain" id="PRO_5044957679" description="Neutral metalloproteinase" evidence="8">
    <location>
        <begin position="30"/>
        <end position="530"/>
    </location>
</feature>
<dbReference type="Gene3D" id="3.10.170.10">
    <property type="match status" value="1"/>
</dbReference>
<evidence type="ECO:0000256" key="1">
    <source>
        <dbReference type="ARBA" id="ARBA00009388"/>
    </source>
</evidence>
<feature type="domain" description="Peptidase M4" evidence="9">
    <location>
        <begin position="201"/>
        <end position="348"/>
    </location>
</feature>
<evidence type="ECO:0000256" key="7">
    <source>
        <dbReference type="ARBA" id="ARBA00023049"/>
    </source>
</evidence>
<evidence type="ECO:0000256" key="3">
    <source>
        <dbReference type="ARBA" id="ARBA00022723"/>
    </source>
</evidence>
<keyword evidence="5 8" id="KW-0378">Hydrolase</keyword>
<dbReference type="InterPro" id="IPR050728">
    <property type="entry name" value="Zinc_Metalloprotease_M4"/>
</dbReference>
<evidence type="ECO:0000256" key="8">
    <source>
        <dbReference type="RuleBase" id="RU366073"/>
    </source>
</evidence>
<dbReference type="RefSeq" id="WP_141287643.1">
    <property type="nucleotide sequence ID" value="NZ_BAAAEW010000004.1"/>
</dbReference>
<gene>
    <name evidence="12" type="ORF">GCM10009107_08450</name>
</gene>
<evidence type="ECO:0000313" key="13">
    <source>
        <dbReference type="Proteomes" id="UP001500279"/>
    </source>
</evidence>
<reference evidence="13" key="1">
    <citation type="journal article" date="2019" name="Int. J. Syst. Evol. Microbiol.">
        <title>The Global Catalogue of Microorganisms (GCM) 10K type strain sequencing project: providing services to taxonomists for standard genome sequencing and annotation.</title>
        <authorList>
            <consortium name="The Broad Institute Genomics Platform"/>
            <consortium name="The Broad Institute Genome Sequencing Center for Infectious Disease"/>
            <person name="Wu L."/>
            <person name="Ma J."/>
        </authorList>
    </citation>
    <scope>NUCLEOTIDE SEQUENCE [LARGE SCALE GENOMIC DNA]</scope>
    <source>
        <strain evidence="13">JCM 15503</strain>
    </source>
</reference>
<name>A0ABN1JNV1_9BURK</name>
<sequence>MKPTAPSSAILRATVAGVAALLSAQMAQAAMPQPDHPAVQRALAHLNGSAFAAVRATGNDDYQATDLIVDADGSEHVRFKRAFRHLSVIGGDLVVHSGPGGEFSGLSQAPQRRLDLAVEPTLSGTAAEALALKTSGVADSAVRSRQLVVYARNGQPKLAWDVTVLGHDEAGGPARMRVIIDAHQASLLERWNEIHSADDKGTGKALYYGTVPLHDTVNKKGTKYTLQDNTRGNHYMVDMNGTQDTETVFTATDNVWGDSTKTDRQTVAADAAYGQNMTWDFYKKVMGRNGIADDGNGAHSRVHFGTRVDNAYWDDECFCMMYGDGFIQFKPLVALDVAGHEMTHGVTSRTADLIYGDESGGLNESSSDILGTMVEFYANNAGDPGDYTLGEMIMKKPGTVLRYLYQPSKDNISADCWYQGVGNLNPHYSSGVSNHFFFLLAEGTASATFPASKTCTTGDTVKATGNGSLTGIGRDKAAKIWYRALTVYMVSTETHAMARADTIKAAEDLYGAGSPESLAVAAAWTAVNRP</sequence>
<keyword evidence="3" id="KW-0479">Metal-binding</keyword>
<dbReference type="InterPro" id="IPR011096">
    <property type="entry name" value="FTP_domain"/>
</dbReference>
<feature type="signal peptide" evidence="8">
    <location>
        <begin position="1"/>
        <end position="29"/>
    </location>
</feature>
<keyword evidence="2 8" id="KW-0645">Protease</keyword>
<dbReference type="Pfam" id="PF01447">
    <property type="entry name" value="Peptidase_M4"/>
    <property type="match status" value="1"/>
</dbReference>
<keyword evidence="13" id="KW-1185">Reference proteome</keyword>
<feature type="domain" description="Peptidase M4 C-terminal" evidence="10">
    <location>
        <begin position="351"/>
        <end position="528"/>
    </location>
</feature>
<dbReference type="Proteomes" id="UP001500279">
    <property type="component" value="Unassembled WGS sequence"/>
</dbReference>
<protein>
    <recommendedName>
        <fullName evidence="8">Neutral metalloproteinase</fullName>
        <ecNumber evidence="8">3.4.24.-</ecNumber>
    </recommendedName>
</protein>
<evidence type="ECO:0000256" key="2">
    <source>
        <dbReference type="ARBA" id="ARBA00022670"/>
    </source>
</evidence>
<dbReference type="InterPro" id="IPR013856">
    <property type="entry name" value="Peptidase_M4_domain"/>
</dbReference>
<dbReference type="EMBL" id="BAAAEW010000004">
    <property type="protein sequence ID" value="GAA0743681.1"/>
    <property type="molecule type" value="Genomic_DNA"/>
</dbReference>
<dbReference type="InterPro" id="IPR001570">
    <property type="entry name" value="Peptidase_M4_C_domain"/>
</dbReference>
<dbReference type="Gene3D" id="1.10.390.10">
    <property type="entry name" value="Neutral Protease Domain 2"/>
    <property type="match status" value="1"/>
</dbReference>